<comment type="caution">
    <text evidence="2">The sequence shown here is derived from an EMBL/GenBank/DDBJ whole genome shotgun (WGS) entry which is preliminary data.</text>
</comment>
<protein>
    <submittedName>
        <fullName evidence="2">Uncharacterized protein</fullName>
    </submittedName>
</protein>
<feature type="transmembrane region" description="Helical" evidence="1">
    <location>
        <begin position="6"/>
        <end position="31"/>
    </location>
</feature>
<keyword evidence="1" id="KW-0472">Membrane</keyword>
<organism evidence="2">
    <name type="scientific">marine sediment metagenome</name>
    <dbReference type="NCBI Taxonomy" id="412755"/>
    <lineage>
        <taxon>unclassified sequences</taxon>
        <taxon>metagenomes</taxon>
        <taxon>ecological metagenomes</taxon>
    </lineage>
</organism>
<evidence type="ECO:0000313" key="2">
    <source>
        <dbReference type="EMBL" id="KKK61871.1"/>
    </source>
</evidence>
<dbReference type="EMBL" id="LAZR01062275">
    <property type="protein sequence ID" value="KKK61871.1"/>
    <property type="molecule type" value="Genomic_DNA"/>
</dbReference>
<dbReference type="AlphaFoldDB" id="A0A0F8ZPP4"/>
<name>A0A0F8ZPP4_9ZZZZ</name>
<proteinExistence type="predicted"/>
<gene>
    <name evidence="2" type="ORF">LCGC14_3010000</name>
</gene>
<sequence length="67" mass="7709">MIIDTAIAIAALCGVIIVGCVLGAISGTLMSKARRRLRNIRQMQNRWDQHRKDWCFDDRHAKQIEED</sequence>
<keyword evidence="1" id="KW-1133">Transmembrane helix</keyword>
<reference evidence="2" key="1">
    <citation type="journal article" date="2015" name="Nature">
        <title>Complex archaea that bridge the gap between prokaryotes and eukaryotes.</title>
        <authorList>
            <person name="Spang A."/>
            <person name="Saw J.H."/>
            <person name="Jorgensen S.L."/>
            <person name="Zaremba-Niedzwiedzka K."/>
            <person name="Martijn J."/>
            <person name="Lind A.E."/>
            <person name="van Eijk R."/>
            <person name="Schleper C."/>
            <person name="Guy L."/>
            <person name="Ettema T.J."/>
        </authorList>
    </citation>
    <scope>NUCLEOTIDE SEQUENCE</scope>
</reference>
<evidence type="ECO:0000256" key="1">
    <source>
        <dbReference type="SAM" id="Phobius"/>
    </source>
</evidence>
<keyword evidence="1" id="KW-0812">Transmembrane</keyword>
<accession>A0A0F8ZPP4</accession>